<dbReference type="PANTHER" id="PTHR30328:SF54">
    <property type="entry name" value="HTH-TYPE TRANSCRIPTIONAL REPRESSOR SCO4008"/>
    <property type="match status" value="1"/>
</dbReference>
<reference evidence="4" key="1">
    <citation type="journal article" date="2014" name="Int. J. Syst. Evol. Microbiol.">
        <title>Complete genome sequence of Corynebacterium casei LMG S-19264T (=DSM 44701T), isolated from a smear-ripened cheese.</title>
        <authorList>
            <consortium name="US DOE Joint Genome Institute (JGI-PGF)"/>
            <person name="Walter F."/>
            <person name="Albersmeier A."/>
            <person name="Kalinowski J."/>
            <person name="Ruckert C."/>
        </authorList>
    </citation>
    <scope>NUCLEOTIDE SEQUENCE</scope>
    <source>
        <strain evidence="4">CGMCC 1.15448</strain>
    </source>
</reference>
<protein>
    <submittedName>
        <fullName evidence="4">TetR family transcriptional regulator</fullName>
    </submittedName>
</protein>
<dbReference type="SUPFAM" id="SSF46689">
    <property type="entry name" value="Homeodomain-like"/>
    <property type="match status" value="1"/>
</dbReference>
<name>A0A8J2XVM2_9BACT</name>
<organism evidence="4 5">
    <name type="scientific">Puia dinghuensis</name>
    <dbReference type="NCBI Taxonomy" id="1792502"/>
    <lineage>
        <taxon>Bacteria</taxon>
        <taxon>Pseudomonadati</taxon>
        <taxon>Bacteroidota</taxon>
        <taxon>Chitinophagia</taxon>
        <taxon>Chitinophagales</taxon>
        <taxon>Chitinophagaceae</taxon>
        <taxon>Puia</taxon>
    </lineage>
</organism>
<dbReference type="InterPro" id="IPR050109">
    <property type="entry name" value="HTH-type_TetR-like_transc_reg"/>
</dbReference>
<dbReference type="InterPro" id="IPR009057">
    <property type="entry name" value="Homeodomain-like_sf"/>
</dbReference>
<dbReference type="AlphaFoldDB" id="A0A8J2XVM2"/>
<dbReference type="Pfam" id="PF00440">
    <property type="entry name" value="TetR_N"/>
    <property type="match status" value="1"/>
</dbReference>
<evidence type="ECO:0000256" key="2">
    <source>
        <dbReference type="PROSITE-ProRule" id="PRU00335"/>
    </source>
</evidence>
<gene>
    <name evidence="4" type="ORF">GCM10011511_41170</name>
</gene>
<proteinExistence type="predicted"/>
<accession>A0A8J2XVM2</accession>
<dbReference type="InterPro" id="IPR001647">
    <property type="entry name" value="HTH_TetR"/>
</dbReference>
<dbReference type="PANTHER" id="PTHR30328">
    <property type="entry name" value="TRANSCRIPTIONAL REPRESSOR"/>
    <property type="match status" value="1"/>
</dbReference>
<dbReference type="GO" id="GO:0003677">
    <property type="term" value="F:DNA binding"/>
    <property type="evidence" value="ECO:0007669"/>
    <property type="project" value="UniProtKB-UniRule"/>
</dbReference>
<feature type="domain" description="HTH tetR-type" evidence="3">
    <location>
        <begin position="5"/>
        <end position="65"/>
    </location>
</feature>
<keyword evidence="1 2" id="KW-0238">DNA-binding</keyword>
<dbReference type="Gene3D" id="1.10.357.10">
    <property type="entry name" value="Tetracycline Repressor, domain 2"/>
    <property type="match status" value="1"/>
</dbReference>
<comment type="caution">
    <text evidence="4">The sequence shown here is derived from an EMBL/GenBank/DDBJ whole genome shotgun (WGS) entry which is preliminary data.</text>
</comment>
<reference evidence="4" key="2">
    <citation type="submission" date="2020-09" db="EMBL/GenBank/DDBJ databases">
        <authorList>
            <person name="Sun Q."/>
            <person name="Zhou Y."/>
        </authorList>
    </citation>
    <scope>NUCLEOTIDE SEQUENCE</scope>
    <source>
        <strain evidence="4">CGMCC 1.15448</strain>
    </source>
</reference>
<evidence type="ECO:0000313" key="4">
    <source>
        <dbReference type="EMBL" id="GGB13267.1"/>
    </source>
</evidence>
<dbReference type="RefSeq" id="WP_188935235.1">
    <property type="nucleotide sequence ID" value="NZ_BMJC01000004.1"/>
</dbReference>
<dbReference type="PROSITE" id="PS50977">
    <property type="entry name" value="HTH_TETR_2"/>
    <property type="match status" value="1"/>
</dbReference>
<evidence type="ECO:0000259" key="3">
    <source>
        <dbReference type="PROSITE" id="PS50977"/>
    </source>
</evidence>
<keyword evidence="5" id="KW-1185">Reference proteome</keyword>
<dbReference type="EMBL" id="BMJC01000004">
    <property type="protein sequence ID" value="GGB13267.1"/>
    <property type="molecule type" value="Genomic_DNA"/>
</dbReference>
<dbReference type="Proteomes" id="UP000607559">
    <property type="component" value="Unassembled WGS sequence"/>
</dbReference>
<dbReference type="PRINTS" id="PR00455">
    <property type="entry name" value="HTHTETR"/>
</dbReference>
<evidence type="ECO:0000256" key="1">
    <source>
        <dbReference type="ARBA" id="ARBA00023125"/>
    </source>
</evidence>
<evidence type="ECO:0000313" key="5">
    <source>
        <dbReference type="Proteomes" id="UP000607559"/>
    </source>
</evidence>
<sequence length="215" mass="25564">MEVKTDVKERILAKAAELFMRYGIRSITMDEIAAQLGISKKTIYQFFTDKDDLVSAVIEQETHKNEAECRQFQTTSKDAVHEIFLAVEDFEEILRYTNPMMLYDLEKYHPRAFQKIREYKYQFLYESFLENLRKGIENGIYRSDLNREIVAKNRIESCFLIFDPHIFPHSRYSMSEVNFELAMLYLHSVVTEKGRKLIELYTEERTKKLSHESNA</sequence>
<feature type="DNA-binding region" description="H-T-H motif" evidence="2">
    <location>
        <begin position="28"/>
        <end position="47"/>
    </location>
</feature>